<evidence type="ECO:0000313" key="1">
    <source>
        <dbReference type="EMBL" id="TFK65862.1"/>
    </source>
</evidence>
<keyword evidence="2" id="KW-1185">Reference proteome</keyword>
<dbReference type="EMBL" id="ML208423">
    <property type="protein sequence ID" value="TFK65862.1"/>
    <property type="molecule type" value="Genomic_DNA"/>
</dbReference>
<reference evidence="1 2" key="1">
    <citation type="journal article" date="2019" name="Nat. Ecol. Evol.">
        <title>Megaphylogeny resolves global patterns of mushroom evolution.</title>
        <authorList>
            <person name="Varga T."/>
            <person name="Krizsan K."/>
            <person name="Foldi C."/>
            <person name="Dima B."/>
            <person name="Sanchez-Garcia M."/>
            <person name="Sanchez-Ramirez S."/>
            <person name="Szollosi G.J."/>
            <person name="Szarkandi J.G."/>
            <person name="Papp V."/>
            <person name="Albert L."/>
            <person name="Andreopoulos W."/>
            <person name="Angelini C."/>
            <person name="Antonin V."/>
            <person name="Barry K.W."/>
            <person name="Bougher N.L."/>
            <person name="Buchanan P."/>
            <person name="Buyck B."/>
            <person name="Bense V."/>
            <person name="Catcheside P."/>
            <person name="Chovatia M."/>
            <person name="Cooper J."/>
            <person name="Damon W."/>
            <person name="Desjardin D."/>
            <person name="Finy P."/>
            <person name="Geml J."/>
            <person name="Haridas S."/>
            <person name="Hughes K."/>
            <person name="Justo A."/>
            <person name="Karasinski D."/>
            <person name="Kautmanova I."/>
            <person name="Kiss B."/>
            <person name="Kocsube S."/>
            <person name="Kotiranta H."/>
            <person name="LaButti K.M."/>
            <person name="Lechner B.E."/>
            <person name="Liimatainen K."/>
            <person name="Lipzen A."/>
            <person name="Lukacs Z."/>
            <person name="Mihaltcheva S."/>
            <person name="Morgado L.N."/>
            <person name="Niskanen T."/>
            <person name="Noordeloos M.E."/>
            <person name="Ohm R.A."/>
            <person name="Ortiz-Santana B."/>
            <person name="Ovrebo C."/>
            <person name="Racz N."/>
            <person name="Riley R."/>
            <person name="Savchenko A."/>
            <person name="Shiryaev A."/>
            <person name="Soop K."/>
            <person name="Spirin V."/>
            <person name="Szebenyi C."/>
            <person name="Tomsovsky M."/>
            <person name="Tulloss R.E."/>
            <person name="Uehling J."/>
            <person name="Grigoriev I.V."/>
            <person name="Vagvolgyi C."/>
            <person name="Papp T."/>
            <person name="Martin F.M."/>
            <person name="Miettinen O."/>
            <person name="Hibbett D.S."/>
            <person name="Nagy L.G."/>
        </authorList>
    </citation>
    <scope>NUCLEOTIDE SEQUENCE [LARGE SCALE GENOMIC DNA]</scope>
    <source>
        <strain evidence="1 2">NL-1719</strain>
    </source>
</reference>
<evidence type="ECO:0000313" key="2">
    <source>
        <dbReference type="Proteomes" id="UP000308600"/>
    </source>
</evidence>
<proteinExistence type="predicted"/>
<protein>
    <submittedName>
        <fullName evidence="1">Uncharacterized protein</fullName>
    </submittedName>
</protein>
<sequence length="495" mass="54806">MAPAKPKATIKIKLNTKPKTRKKSKSKKKTKTKAKPADGPPEPTPIPSPASQPEEAEHRAPTPPASSTPSGPPPPVSAPPSAPSYDTELQSNPKGPQPQATKPAGTPSTTTTTTTTLGCGTAHGFRFPLEVYNRVILNFHYTKKSKLIPLMLINHFFQKKIQQKLYHTIRDLKPSQHKLFHEAIAASPDLGALVKNYNFTYVEATPKTNIKKSTRSRKGAKPAGGCDDSQNKDEFGVYFWSAVKTGLSKLTNLQTLAITLQGASAPSQVSARVLTTQLKALTFPSLRTFTWSLSHSESALSNFFSRHPHIHTLRVTWKPSCPLPPHVLPNLHTLDISDNALLIFLRGRQVRRLRWREFTGKELPKEIRPSLNKLEVLGVEQTNVNALTVPIAKHLKQVKHLIMLGVPIPQLRRLELVPAFGSVALHTKKSWTLDSFYLGRFLSQVIEISLGEISNLSPLALGPSLVEIVMRSRLLSQRRTFSTIHLRKQFFGGIT</sequence>
<name>A0ACD3AJU4_9AGAR</name>
<accession>A0ACD3AJU4</accession>
<organism evidence="1 2">
    <name type="scientific">Pluteus cervinus</name>
    <dbReference type="NCBI Taxonomy" id="181527"/>
    <lineage>
        <taxon>Eukaryota</taxon>
        <taxon>Fungi</taxon>
        <taxon>Dikarya</taxon>
        <taxon>Basidiomycota</taxon>
        <taxon>Agaricomycotina</taxon>
        <taxon>Agaricomycetes</taxon>
        <taxon>Agaricomycetidae</taxon>
        <taxon>Agaricales</taxon>
        <taxon>Pluteineae</taxon>
        <taxon>Pluteaceae</taxon>
        <taxon>Pluteus</taxon>
    </lineage>
</organism>
<dbReference type="Proteomes" id="UP000308600">
    <property type="component" value="Unassembled WGS sequence"/>
</dbReference>
<gene>
    <name evidence="1" type="ORF">BDN72DRAFT_860310</name>
</gene>